<gene>
    <name evidence="1" type="ORF">MRB53_018472</name>
</gene>
<keyword evidence="2" id="KW-1185">Reference proteome</keyword>
<dbReference type="EMBL" id="CM056813">
    <property type="protein sequence ID" value="KAJ8641778.1"/>
    <property type="molecule type" value="Genomic_DNA"/>
</dbReference>
<proteinExistence type="predicted"/>
<accession>A0ACC2M8P8</accession>
<dbReference type="Proteomes" id="UP001234297">
    <property type="component" value="Chromosome 5"/>
</dbReference>
<evidence type="ECO:0000313" key="2">
    <source>
        <dbReference type="Proteomes" id="UP001234297"/>
    </source>
</evidence>
<name>A0ACC2M8P8_PERAE</name>
<organism evidence="1 2">
    <name type="scientific">Persea americana</name>
    <name type="common">Avocado</name>
    <dbReference type="NCBI Taxonomy" id="3435"/>
    <lineage>
        <taxon>Eukaryota</taxon>
        <taxon>Viridiplantae</taxon>
        <taxon>Streptophyta</taxon>
        <taxon>Embryophyta</taxon>
        <taxon>Tracheophyta</taxon>
        <taxon>Spermatophyta</taxon>
        <taxon>Magnoliopsida</taxon>
        <taxon>Magnoliidae</taxon>
        <taxon>Laurales</taxon>
        <taxon>Lauraceae</taxon>
        <taxon>Persea</taxon>
    </lineage>
</organism>
<evidence type="ECO:0000313" key="1">
    <source>
        <dbReference type="EMBL" id="KAJ8641778.1"/>
    </source>
</evidence>
<reference evidence="1 2" key="1">
    <citation type="journal article" date="2022" name="Hortic Res">
        <title>A haplotype resolved chromosomal level avocado genome allows analysis of novel avocado genes.</title>
        <authorList>
            <person name="Nath O."/>
            <person name="Fletcher S.J."/>
            <person name="Hayward A."/>
            <person name="Shaw L.M."/>
            <person name="Masouleh A.K."/>
            <person name="Furtado A."/>
            <person name="Henry R.J."/>
            <person name="Mitter N."/>
        </authorList>
    </citation>
    <scope>NUCLEOTIDE SEQUENCE [LARGE SCALE GENOMIC DNA]</scope>
    <source>
        <strain evidence="2">cv. Hass</strain>
    </source>
</reference>
<sequence length="123" mass="13767">MQNETGGKVTQGITSGNKRERDEITNPNMQPPISKKLRYGSDCMVVDGTLEAAEAGHQPRTDHNENIKLELQRVWEPLCSSVTSPFGEISRSQRLVSYGDKTGRYWHGKVEGDFGFQQCLHSS</sequence>
<comment type="caution">
    <text evidence="1">The sequence shown here is derived from an EMBL/GenBank/DDBJ whole genome shotgun (WGS) entry which is preliminary data.</text>
</comment>
<protein>
    <submittedName>
        <fullName evidence="1">Uncharacterized protein</fullName>
    </submittedName>
</protein>